<organism evidence="2 3">
    <name type="scientific">Luteolibacter luteus</name>
    <dbReference type="NCBI Taxonomy" id="2728835"/>
    <lineage>
        <taxon>Bacteria</taxon>
        <taxon>Pseudomonadati</taxon>
        <taxon>Verrucomicrobiota</taxon>
        <taxon>Verrucomicrobiia</taxon>
        <taxon>Verrucomicrobiales</taxon>
        <taxon>Verrucomicrobiaceae</taxon>
        <taxon>Luteolibacter</taxon>
    </lineage>
</organism>
<comment type="similarity">
    <text evidence="1">Belongs to the transferase hexapeptide repeat family.</text>
</comment>
<dbReference type="AlphaFoldDB" id="A0A858RKJ0"/>
<dbReference type="CDD" id="cd04647">
    <property type="entry name" value="LbH_MAT_like"/>
    <property type="match status" value="1"/>
</dbReference>
<dbReference type="RefSeq" id="WP_169455378.1">
    <property type="nucleotide sequence ID" value="NZ_CP051774.1"/>
</dbReference>
<dbReference type="InterPro" id="IPR001451">
    <property type="entry name" value="Hexapep"/>
</dbReference>
<reference evidence="2 3" key="1">
    <citation type="submission" date="2020-04" db="EMBL/GenBank/DDBJ databases">
        <title>Luteolibacter sp. G-1-1-1 isolated from soil.</title>
        <authorList>
            <person name="Dahal R.H."/>
        </authorList>
    </citation>
    <scope>NUCLEOTIDE SEQUENCE [LARGE SCALE GENOMIC DNA]</scope>
    <source>
        <strain evidence="2 3">G-1-1-1</strain>
    </source>
</reference>
<dbReference type="InterPro" id="IPR050179">
    <property type="entry name" value="Trans_hexapeptide_repeat"/>
</dbReference>
<name>A0A858RKJ0_9BACT</name>
<keyword evidence="2" id="KW-0012">Acyltransferase</keyword>
<dbReference type="Proteomes" id="UP000501812">
    <property type="component" value="Chromosome"/>
</dbReference>
<dbReference type="SUPFAM" id="SSF51161">
    <property type="entry name" value="Trimeric LpxA-like enzymes"/>
    <property type="match status" value="1"/>
</dbReference>
<dbReference type="PANTHER" id="PTHR43300:SF11">
    <property type="entry name" value="ACETYLTRANSFERASE RV3034C-RELATED"/>
    <property type="match status" value="1"/>
</dbReference>
<keyword evidence="2" id="KW-0808">Transferase</keyword>
<gene>
    <name evidence="2" type="ORF">HHL09_14670</name>
</gene>
<evidence type="ECO:0000313" key="3">
    <source>
        <dbReference type="Proteomes" id="UP000501812"/>
    </source>
</evidence>
<keyword evidence="3" id="KW-1185">Reference proteome</keyword>
<dbReference type="PANTHER" id="PTHR43300">
    <property type="entry name" value="ACETYLTRANSFERASE"/>
    <property type="match status" value="1"/>
</dbReference>
<dbReference type="Gene3D" id="2.160.10.10">
    <property type="entry name" value="Hexapeptide repeat proteins"/>
    <property type="match status" value="1"/>
</dbReference>
<dbReference type="GO" id="GO:0016746">
    <property type="term" value="F:acyltransferase activity"/>
    <property type="evidence" value="ECO:0007669"/>
    <property type="project" value="UniProtKB-KW"/>
</dbReference>
<proteinExistence type="inferred from homology"/>
<sequence length="196" mass="22182">MKDFYDRILRSLKRLRDWYLVRVVWRKHAIGRGFHAGRRVVMWAPNRIVIGENCYIGRYSQIECDAEIGHNVIMANMVAFVGRYDHHFQHVGTPTRLAQQIRDPDYDWKGTDLKVVVGDDVWIGYGAIILSGIVLGEGCVVASGAVVTKDVEPYVVVGGNPAKPICDRFEDPYELELHRMAIAARRKAATARDAKS</sequence>
<evidence type="ECO:0000256" key="1">
    <source>
        <dbReference type="ARBA" id="ARBA00007274"/>
    </source>
</evidence>
<dbReference type="InterPro" id="IPR011004">
    <property type="entry name" value="Trimer_LpxA-like_sf"/>
</dbReference>
<dbReference type="EMBL" id="CP051774">
    <property type="protein sequence ID" value="QJE96978.1"/>
    <property type="molecule type" value="Genomic_DNA"/>
</dbReference>
<dbReference type="KEGG" id="luo:HHL09_14670"/>
<evidence type="ECO:0000313" key="2">
    <source>
        <dbReference type="EMBL" id="QJE96978.1"/>
    </source>
</evidence>
<accession>A0A858RKJ0</accession>
<protein>
    <submittedName>
        <fullName evidence="2">Acyltransferase</fullName>
    </submittedName>
</protein>
<dbReference type="Pfam" id="PF00132">
    <property type="entry name" value="Hexapep"/>
    <property type="match status" value="2"/>
</dbReference>